<dbReference type="EMBL" id="JBHRVV010000001">
    <property type="protein sequence ID" value="MFC3458478.1"/>
    <property type="molecule type" value="Genomic_DNA"/>
</dbReference>
<dbReference type="Gene3D" id="1.10.260.40">
    <property type="entry name" value="lambda repressor-like DNA-binding domains"/>
    <property type="match status" value="1"/>
</dbReference>
<accession>A0ABV7PK86</accession>
<evidence type="ECO:0000313" key="2">
    <source>
        <dbReference type="EMBL" id="MFC3458478.1"/>
    </source>
</evidence>
<organism evidence="2 3">
    <name type="scientific">Massilia haematophila</name>
    <dbReference type="NCBI Taxonomy" id="457923"/>
    <lineage>
        <taxon>Bacteria</taxon>
        <taxon>Pseudomonadati</taxon>
        <taxon>Pseudomonadota</taxon>
        <taxon>Betaproteobacteria</taxon>
        <taxon>Burkholderiales</taxon>
        <taxon>Oxalobacteraceae</taxon>
        <taxon>Telluria group</taxon>
        <taxon>Massilia</taxon>
    </lineage>
</organism>
<dbReference type="RefSeq" id="WP_312550301.1">
    <property type="nucleotide sequence ID" value="NZ_JBHRVV010000001.1"/>
</dbReference>
<reference evidence="3" key="1">
    <citation type="journal article" date="2019" name="Int. J. Syst. Evol. Microbiol.">
        <title>The Global Catalogue of Microorganisms (GCM) 10K type strain sequencing project: providing services to taxonomists for standard genome sequencing and annotation.</title>
        <authorList>
            <consortium name="The Broad Institute Genomics Platform"/>
            <consortium name="The Broad Institute Genome Sequencing Center for Infectious Disease"/>
            <person name="Wu L."/>
            <person name="Ma J."/>
        </authorList>
    </citation>
    <scope>NUCLEOTIDE SEQUENCE [LARGE SCALE GENOMIC DNA]</scope>
    <source>
        <strain evidence="3">CCM 7480</strain>
    </source>
</reference>
<dbReference type="CDD" id="cd00093">
    <property type="entry name" value="HTH_XRE"/>
    <property type="match status" value="1"/>
</dbReference>
<evidence type="ECO:0000259" key="1">
    <source>
        <dbReference type="PROSITE" id="PS50943"/>
    </source>
</evidence>
<dbReference type="SUPFAM" id="SSF47413">
    <property type="entry name" value="lambda repressor-like DNA-binding domains"/>
    <property type="match status" value="1"/>
</dbReference>
<dbReference type="InterPro" id="IPR001387">
    <property type="entry name" value="Cro/C1-type_HTH"/>
</dbReference>
<gene>
    <name evidence="2" type="ORF">ACFOPH_09490</name>
</gene>
<dbReference type="InterPro" id="IPR010982">
    <property type="entry name" value="Lambda_DNA-bd_dom_sf"/>
</dbReference>
<keyword evidence="3" id="KW-1185">Reference proteome</keyword>
<proteinExistence type="predicted"/>
<name>A0ABV7PK86_9BURK</name>
<dbReference type="Proteomes" id="UP001595665">
    <property type="component" value="Unassembled WGS sequence"/>
</dbReference>
<protein>
    <submittedName>
        <fullName evidence="2">Helix-turn-helix domain-containing protein</fullName>
    </submittedName>
</protein>
<feature type="domain" description="HTH cro/C1-type" evidence="1">
    <location>
        <begin position="26"/>
        <end position="57"/>
    </location>
</feature>
<evidence type="ECO:0000313" key="3">
    <source>
        <dbReference type="Proteomes" id="UP001595665"/>
    </source>
</evidence>
<dbReference type="PROSITE" id="PS50943">
    <property type="entry name" value="HTH_CROC1"/>
    <property type="match status" value="1"/>
</dbReference>
<sequence length="113" mass="12586">MPKKLLDKQSLPTLVAERLNLWGRCIRTQRLRQRIKSADLCERMGVSQATLRRLEQGDPGAGAGIYMTALLILGVIDSAAPAMDPVFWLDAGAGASRRVRNRQDEIQTSVDYF</sequence>
<comment type="caution">
    <text evidence="2">The sequence shown here is derived from an EMBL/GenBank/DDBJ whole genome shotgun (WGS) entry which is preliminary data.</text>
</comment>